<dbReference type="InterPro" id="IPR049092">
    <property type="entry name" value="MIOS_a-sol"/>
</dbReference>
<evidence type="ECO:0000313" key="6">
    <source>
        <dbReference type="EMBL" id="USW47962.1"/>
    </source>
</evidence>
<dbReference type="PANTHER" id="PTHR16453:SF9">
    <property type="entry name" value="GATOR COMPLEX PROTEIN MIOS"/>
    <property type="match status" value="1"/>
</dbReference>
<dbReference type="InterPro" id="IPR037593">
    <property type="entry name" value="MIOS/Sea4"/>
</dbReference>
<dbReference type="GO" id="GO:0005737">
    <property type="term" value="C:cytoplasm"/>
    <property type="evidence" value="ECO:0007669"/>
    <property type="project" value="TreeGrafter"/>
</dbReference>
<dbReference type="SUPFAM" id="SSF50978">
    <property type="entry name" value="WD40 repeat-like"/>
    <property type="match status" value="1"/>
</dbReference>
<proteinExistence type="inferred from homology"/>
<keyword evidence="3" id="KW-0677">Repeat</keyword>
<dbReference type="Gene3D" id="2.130.10.10">
    <property type="entry name" value="YVTN repeat-like/Quinoprotein amine dehydrogenase"/>
    <property type="match status" value="1"/>
</dbReference>
<gene>
    <name evidence="6" type="ORF">Slin15195_G012810</name>
</gene>
<dbReference type="InterPro" id="IPR015943">
    <property type="entry name" value="WD40/YVTN_repeat-like_dom_sf"/>
</dbReference>
<comment type="similarity">
    <text evidence="1">Belongs to the WD repeat mio family.</text>
</comment>
<dbReference type="InterPro" id="IPR001680">
    <property type="entry name" value="WD40_rpt"/>
</dbReference>
<name>A0A9Q9AF96_9PEZI</name>
<dbReference type="InterPro" id="IPR036322">
    <property type="entry name" value="WD40_repeat_dom_sf"/>
</dbReference>
<dbReference type="Pfam" id="PF21719">
    <property type="entry name" value="MIOS_a-sol"/>
    <property type="match status" value="1"/>
</dbReference>
<sequence>MEAAARWSPFSTEDRQRFLLVDVTDQSLTLNQISYRTYSHASSFQVARYGRLPNFGAFDWSKTDESIVALGLVSGSACLVKLNEGDRPSETVATFKLRQQRKCNSIALSQQNWLAVALDRTRSDACLNIFDASGHQESSSEPIRRLCPAEVVSSVRFSPRHPETLLVAAQRSFIRLYDLRDGYFGNNNSAQVATRNVNNIAIDPLDDNYFASAGSSGDPSVTVWDRRWMQSGATAGSGAAVFDFQSPVDSVAPTTIWSLRYSGQQRGRLAICSSRGELKVIDMTEGRSSLLNASEFLPANTHGGQSWTHNRYVSQTRTVQQPCDEEPSIESSTKLIAFDWIPADFRIAHQEVLALRPNRRVDVLRVPRTVSQATITARHDMTASFDDVSIVEPAVPISPIALLTDVREEQTAEDFGPLAYEGESLHDHVEDEKLVLQMDATQLPNMLVGSTLQRERCRRGYLLDCAKNMAIVAGDWQLERLWEIIHRFRRQATRDSMIAERQHLDLGYIGVAAVCDAQIGKNSNRKLSFATGKVEDAIVDLAASRGLPPFEGERTRYPEVRQLCLEMCGWMFRQEDLEEECRELADRGLHYQAVVQAVLHEYKHVALNLLRSLIRSKTVPNIGLGALLAADKINDEQREMCLWMAADTNDPALKALLAFLTTGDWRDVMKTNYLHLGYRVALGLKYLNDSELVGFIQSETARAIKNGDLEGILLTGLGERSMDLFQTYITKTNDLQTAVLASAFTNPRYVDDVRFDMWKETYFTQMQSWRAFTERSQFIVQHSQLATTKDGHNLLDPSSGQVSLRCNHCQLSLAKYNRGARKDYRNSTLQTATKASMAASASAGIVCPKCQRHMPRCGICRMWLGTPDPTRRGGAKELSKLDDVMAKFLTFCVSCEHGFHAHHAKSWFQKHATCPVPDCRCLCTIR</sequence>
<feature type="domain" description="GATOR2 complex protein MIO zinc-ribbon like" evidence="4">
    <location>
        <begin position="806"/>
        <end position="924"/>
    </location>
</feature>
<dbReference type="CDD" id="cd16691">
    <property type="entry name" value="mRING-H2-C3H3C2_Mio"/>
    <property type="match status" value="1"/>
</dbReference>
<dbReference type="AlphaFoldDB" id="A0A9Q9AF96"/>
<dbReference type="Pfam" id="PF17034">
    <property type="entry name" value="zinc_ribbon_16"/>
    <property type="match status" value="1"/>
</dbReference>
<evidence type="ECO:0000256" key="3">
    <source>
        <dbReference type="ARBA" id="ARBA00022737"/>
    </source>
</evidence>
<keyword evidence="2" id="KW-0853">WD repeat</keyword>
<dbReference type="InterPro" id="IPR031488">
    <property type="entry name" value="Zn_ribbon_mio"/>
</dbReference>
<dbReference type="SMART" id="SM00320">
    <property type="entry name" value="WD40"/>
    <property type="match status" value="4"/>
</dbReference>
<keyword evidence="7" id="KW-1185">Reference proteome</keyword>
<dbReference type="Proteomes" id="UP001056384">
    <property type="component" value="Chromosome 1"/>
</dbReference>
<evidence type="ECO:0000259" key="4">
    <source>
        <dbReference type="Pfam" id="PF17034"/>
    </source>
</evidence>
<protein>
    <submittedName>
        <fullName evidence="6">WD repeat protein mio, zinc-ribbon</fullName>
    </submittedName>
</protein>
<feature type="domain" description="MIOS-like alpha-solenoid" evidence="5">
    <location>
        <begin position="454"/>
        <end position="686"/>
    </location>
</feature>
<dbReference type="OrthoDB" id="341486at2759"/>
<accession>A0A9Q9AF96</accession>
<evidence type="ECO:0000313" key="7">
    <source>
        <dbReference type="Proteomes" id="UP001056384"/>
    </source>
</evidence>
<dbReference type="EMBL" id="CP099418">
    <property type="protein sequence ID" value="USW47962.1"/>
    <property type="molecule type" value="Genomic_DNA"/>
</dbReference>
<evidence type="ECO:0000256" key="2">
    <source>
        <dbReference type="ARBA" id="ARBA00022574"/>
    </source>
</evidence>
<dbReference type="PANTHER" id="PTHR16453">
    <property type="entry name" value="WD40 DOMAIN-CONTAINING PROTEIN MIO FAMILY MEMBER"/>
    <property type="match status" value="1"/>
</dbReference>
<reference evidence="6" key="1">
    <citation type="submission" date="2022-06" db="EMBL/GenBank/DDBJ databases">
        <title>Complete genome sequences of two strains of the flax pathogen Septoria linicola.</title>
        <authorList>
            <person name="Lapalu N."/>
            <person name="Simon A."/>
            <person name="Demenou B."/>
            <person name="Paumier D."/>
            <person name="Guillot M.-P."/>
            <person name="Gout L."/>
            <person name="Valade R."/>
        </authorList>
    </citation>
    <scope>NUCLEOTIDE SEQUENCE</scope>
    <source>
        <strain evidence="6">SE15195</strain>
    </source>
</reference>
<evidence type="ECO:0000256" key="1">
    <source>
        <dbReference type="ARBA" id="ARBA00009713"/>
    </source>
</evidence>
<organism evidence="6 7">
    <name type="scientific">Septoria linicola</name>
    <dbReference type="NCBI Taxonomy" id="215465"/>
    <lineage>
        <taxon>Eukaryota</taxon>
        <taxon>Fungi</taxon>
        <taxon>Dikarya</taxon>
        <taxon>Ascomycota</taxon>
        <taxon>Pezizomycotina</taxon>
        <taxon>Dothideomycetes</taxon>
        <taxon>Dothideomycetidae</taxon>
        <taxon>Mycosphaerellales</taxon>
        <taxon>Mycosphaerellaceae</taxon>
        <taxon>Septoria</taxon>
    </lineage>
</organism>
<evidence type="ECO:0000259" key="5">
    <source>
        <dbReference type="Pfam" id="PF21719"/>
    </source>
</evidence>
<dbReference type="GO" id="GO:1904263">
    <property type="term" value="P:positive regulation of TORC1 signaling"/>
    <property type="evidence" value="ECO:0007669"/>
    <property type="project" value="TreeGrafter"/>
</dbReference>